<dbReference type="InterPro" id="IPR001589">
    <property type="entry name" value="Actinin_actin-bd_CS"/>
</dbReference>
<feature type="domain" description="Calponin-homology (CH)" evidence="3">
    <location>
        <begin position="65"/>
        <end position="174"/>
    </location>
</feature>
<dbReference type="GeneID" id="106820792"/>
<accession>A0ABM1F8S7</accession>
<evidence type="ECO:0000259" key="3">
    <source>
        <dbReference type="PROSITE" id="PS50021"/>
    </source>
</evidence>
<dbReference type="Gene3D" id="1.20.58.60">
    <property type="match status" value="2"/>
</dbReference>
<dbReference type="PANTHER" id="PTHR11915">
    <property type="entry name" value="SPECTRIN/FILAMIN RELATED CYTOSKELETAL PROTEIN"/>
    <property type="match status" value="1"/>
</dbReference>
<evidence type="ECO:0000313" key="4">
    <source>
        <dbReference type="Proteomes" id="UP000695022"/>
    </source>
</evidence>
<proteinExistence type="predicted"/>
<feature type="domain" description="Calponin-homology (CH)" evidence="3">
    <location>
        <begin position="186"/>
        <end position="291"/>
    </location>
</feature>
<protein>
    <submittedName>
        <fullName evidence="5">Plectin-like</fullName>
    </submittedName>
</protein>
<sequence>MASNMASPRHYYDNRVRTKSIEDVKLAQVMQVKSQERWDDGKPLSILALDPADRAVLKIADERDAIQKKTFTKWVNKHLAKHWHYVQRRTEVTDLFEGLRDGRNLISLLEVLSGELLPRERGRMRFHKLQNVQTVLDFLRFRGIKIVNIRPDDIVDGNPKLTLGLIWTIILHFQISDITVSGEQSLTSHDALLTWSQRTVAGYPGVKVNNFSESWRDGLAFAALLHRNRPDLLDFKELKSMPPRKRLHVAFTIAEQQFGVTKLLDPEDVDVARPDDKSLITYISSLYNVFPDIPPPQYSLQEAERQAKYDEYRELAHYIQRWNKEATAMMVDRNFPNALPDMKKLLQEFNKFKAEDIPQRLKDIRKLDILHKELDAMGPGNAGQYEVESELKFSVINRSWNRLMVYTQEREMSLHHEISRLERMQRLGDKVQRDMRQTTDRLDTIEKKLKEEETRMD</sequence>
<dbReference type="CDD" id="cd21188">
    <property type="entry name" value="CH_PLEC-like_rpt1"/>
    <property type="match status" value="1"/>
</dbReference>
<name>A0ABM1F8S7_PRICU</name>
<dbReference type="InterPro" id="IPR036872">
    <property type="entry name" value="CH_dom_sf"/>
</dbReference>
<organism evidence="4 5">
    <name type="scientific">Priapulus caudatus</name>
    <name type="common">Priapulid worm</name>
    <dbReference type="NCBI Taxonomy" id="37621"/>
    <lineage>
        <taxon>Eukaryota</taxon>
        <taxon>Metazoa</taxon>
        <taxon>Ecdysozoa</taxon>
        <taxon>Scalidophora</taxon>
        <taxon>Priapulida</taxon>
        <taxon>Priapulimorpha</taxon>
        <taxon>Priapulimorphida</taxon>
        <taxon>Priapulidae</taxon>
        <taxon>Priapulus</taxon>
    </lineage>
</organism>
<evidence type="ECO:0000256" key="1">
    <source>
        <dbReference type="ARBA" id="ARBA00022737"/>
    </source>
</evidence>
<dbReference type="PROSITE" id="PS00020">
    <property type="entry name" value="ACTININ_2"/>
    <property type="match status" value="1"/>
</dbReference>
<evidence type="ECO:0000313" key="5">
    <source>
        <dbReference type="RefSeq" id="XP_014680848.1"/>
    </source>
</evidence>
<keyword evidence="4" id="KW-1185">Reference proteome</keyword>
<dbReference type="SMART" id="SM00033">
    <property type="entry name" value="CH"/>
    <property type="match status" value="2"/>
</dbReference>
<dbReference type="SUPFAM" id="SSF47576">
    <property type="entry name" value="Calponin-homology domain, CH-domain"/>
    <property type="match status" value="1"/>
</dbReference>
<dbReference type="PROSITE" id="PS50021">
    <property type="entry name" value="CH"/>
    <property type="match status" value="2"/>
</dbReference>
<dbReference type="Proteomes" id="UP000695022">
    <property type="component" value="Unplaced"/>
</dbReference>
<dbReference type="PROSITE" id="PS00019">
    <property type="entry name" value="ACTININ_1"/>
    <property type="match status" value="1"/>
</dbReference>
<keyword evidence="2" id="KW-0009">Actin-binding</keyword>
<gene>
    <name evidence="5" type="primary">LOC106820792</name>
</gene>
<dbReference type="SUPFAM" id="SSF46966">
    <property type="entry name" value="Spectrin repeat"/>
    <property type="match status" value="1"/>
</dbReference>
<evidence type="ECO:0000256" key="2">
    <source>
        <dbReference type="ARBA" id="ARBA00023203"/>
    </source>
</evidence>
<dbReference type="RefSeq" id="XP_014680848.1">
    <property type="nucleotide sequence ID" value="XM_014825362.1"/>
</dbReference>
<dbReference type="Gene3D" id="1.10.418.10">
    <property type="entry name" value="Calponin-like domain"/>
    <property type="match status" value="2"/>
</dbReference>
<reference evidence="5" key="1">
    <citation type="submission" date="2025-08" db="UniProtKB">
        <authorList>
            <consortium name="RefSeq"/>
        </authorList>
    </citation>
    <scope>IDENTIFICATION</scope>
</reference>
<dbReference type="InterPro" id="IPR001715">
    <property type="entry name" value="CH_dom"/>
</dbReference>
<feature type="non-terminal residue" evidence="5">
    <location>
        <position position="457"/>
    </location>
</feature>
<dbReference type="Pfam" id="PF00307">
    <property type="entry name" value="CH"/>
    <property type="match status" value="2"/>
</dbReference>
<keyword evidence="1" id="KW-0677">Repeat</keyword>